<sequence>MSRSGLLKAFLRPNEDLATEGRRDVVEHLFALSRHRTDVLDAGVVTLSGEVRDSSLVPLSARLTRTVEGVVDVQCKLTAKGST</sequence>
<accession>A0ABY6QRK4</accession>
<evidence type="ECO:0000259" key="1">
    <source>
        <dbReference type="Pfam" id="PF04972"/>
    </source>
</evidence>
<dbReference type="GeneID" id="95598951"/>
<organism evidence="2 3">
    <name type="scientific">Streptomyces tanashiensis</name>
    <dbReference type="NCBI Taxonomy" id="67367"/>
    <lineage>
        <taxon>Bacteria</taxon>
        <taxon>Bacillati</taxon>
        <taxon>Actinomycetota</taxon>
        <taxon>Actinomycetes</taxon>
        <taxon>Kitasatosporales</taxon>
        <taxon>Streptomycetaceae</taxon>
        <taxon>Streptomyces</taxon>
    </lineage>
</organism>
<evidence type="ECO:0000313" key="3">
    <source>
        <dbReference type="Proteomes" id="UP001164506"/>
    </source>
</evidence>
<dbReference type="Pfam" id="PF04972">
    <property type="entry name" value="BON"/>
    <property type="match status" value="1"/>
</dbReference>
<name>A0ABY6QRK4_9ACTN</name>
<proteinExistence type="predicted"/>
<evidence type="ECO:0000313" key="2">
    <source>
        <dbReference type="EMBL" id="UZX20267.1"/>
    </source>
</evidence>
<gene>
    <name evidence="2" type="ORF">LDH80_05865</name>
</gene>
<reference evidence="2" key="1">
    <citation type="submission" date="2021-09" db="EMBL/GenBank/DDBJ databases">
        <title>Complete genome sequence and metabolic characterization of Streptomyces tanashiensis DSM 731 the producer of antibacterial Kalafungin and diverse secondary metabolites.</title>
        <authorList>
            <person name="Abbasi M.N."/>
            <person name="Anwar M.N."/>
            <person name="Alam K."/>
            <person name="Shoaib M."/>
            <person name="Lin Z."/>
            <person name="Hayat M."/>
            <person name="Ali M.I."/>
            <person name="Malik H.M.T."/>
            <person name="Ahmed I."/>
            <person name="Li A."/>
            <person name="Hailong Wang H."/>
            <person name="Zhang Y."/>
        </authorList>
    </citation>
    <scope>NUCLEOTIDE SEQUENCE</scope>
    <source>
        <strain evidence="2">Kala</strain>
    </source>
</reference>
<keyword evidence="3" id="KW-1185">Reference proteome</keyword>
<feature type="domain" description="BON" evidence="1">
    <location>
        <begin position="37"/>
        <end position="79"/>
    </location>
</feature>
<protein>
    <submittedName>
        <fullName evidence="2">BON domain-containing protein</fullName>
    </submittedName>
</protein>
<dbReference type="EMBL" id="CP084204">
    <property type="protein sequence ID" value="UZX20267.1"/>
    <property type="molecule type" value="Genomic_DNA"/>
</dbReference>
<dbReference type="Proteomes" id="UP001164506">
    <property type="component" value="Chromosome"/>
</dbReference>
<dbReference type="RefSeq" id="WP_267258263.1">
    <property type="nucleotide sequence ID" value="NZ_CP084204.1"/>
</dbReference>
<dbReference type="InterPro" id="IPR007055">
    <property type="entry name" value="BON_dom"/>
</dbReference>